<reference evidence="2" key="1">
    <citation type="journal article" date="2022" name="Mol. Ecol. Resour.">
        <title>The genomes of chicory, endive, great burdock and yacon provide insights into Asteraceae palaeo-polyploidization history and plant inulin production.</title>
        <authorList>
            <person name="Fan W."/>
            <person name="Wang S."/>
            <person name="Wang H."/>
            <person name="Wang A."/>
            <person name="Jiang F."/>
            <person name="Liu H."/>
            <person name="Zhao H."/>
            <person name="Xu D."/>
            <person name="Zhang Y."/>
        </authorList>
    </citation>
    <scope>NUCLEOTIDE SEQUENCE [LARGE SCALE GENOMIC DNA]</scope>
    <source>
        <strain evidence="2">cv. Punajuju</strain>
    </source>
</reference>
<sequence>MTLLQFSRKLTNHSLIGRAEREEMEAVAVVSTHKLLGLSSNHFGSQGNKVNHLRRSASCCATVSAAVGIESTFVGSCKVRQRLRRLSSFHSSSRSYTSQICKSQLVDFAPAASAGYAVLLLGGGLFAYTKSGSKGSLFGGLTGATLMSVAYYLMQSPETKEIGDALAFGASLLFASIFGIRLAATRKAIPAGLLLGLSVSIMAVTFSAYLQDRI</sequence>
<organism evidence="1 2">
    <name type="scientific">Cichorium intybus</name>
    <name type="common">Chicory</name>
    <dbReference type="NCBI Taxonomy" id="13427"/>
    <lineage>
        <taxon>Eukaryota</taxon>
        <taxon>Viridiplantae</taxon>
        <taxon>Streptophyta</taxon>
        <taxon>Embryophyta</taxon>
        <taxon>Tracheophyta</taxon>
        <taxon>Spermatophyta</taxon>
        <taxon>Magnoliopsida</taxon>
        <taxon>eudicotyledons</taxon>
        <taxon>Gunneridae</taxon>
        <taxon>Pentapetalae</taxon>
        <taxon>asterids</taxon>
        <taxon>campanulids</taxon>
        <taxon>Asterales</taxon>
        <taxon>Asteraceae</taxon>
        <taxon>Cichorioideae</taxon>
        <taxon>Cichorieae</taxon>
        <taxon>Cichoriinae</taxon>
        <taxon>Cichorium</taxon>
    </lineage>
</organism>
<comment type="caution">
    <text evidence="1">The sequence shown here is derived from an EMBL/GenBank/DDBJ whole genome shotgun (WGS) entry which is preliminary data.</text>
</comment>
<dbReference type="Proteomes" id="UP001055811">
    <property type="component" value="Linkage Group LG07"/>
</dbReference>
<dbReference type="EMBL" id="CM042015">
    <property type="protein sequence ID" value="KAI3710579.1"/>
    <property type="molecule type" value="Genomic_DNA"/>
</dbReference>
<protein>
    <submittedName>
        <fullName evidence="1">Uncharacterized protein</fullName>
    </submittedName>
</protein>
<accession>A0ACB9AK25</accession>
<reference evidence="1 2" key="2">
    <citation type="journal article" date="2022" name="Mol. Ecol. Resour.">
        <title>The genomes of chicory, endive, great burdock and yacon provide insights into Asteraceae paleo-polyploidization history and plant inulin production.</title>
        <authorList>
            <person name="Fan W."/>
            <person name="Wang S."/>
            <person name="Wang H."/>
            <person name="Wang A."/>
            <person name="Jiang F."/>
            <person name="Liu H."/>
            <person name="Zhao H."/>
            <person name="Xu D."/>
            <person name="Zhang Y."/>
        </authorList>
    </citation>
    <scope>NUCLEOTIDE SEQUENCE [LARGE SCALE GENOMIC DNA]</scope>
    <source>
        <strain evidence="2">cv. Punajuju</strain>
        <tissue evidence="1">Leaves</tissue>
    </source>
</reference>
<evidence type="ECO:0000313" key="2">
    <source>
        <dbReference type="Proteomes" id="UP001055811"/>
    </source>
</evidence>
<keyword evidence="2" id="KW-1185">Reference proteome</keyword>
<gene>
    <name evidence="1" type="ORF">L2E82_40363</name>
</gene>
<proteinExistence type="predicted"/>
<evidence type="ECO:0000313" key="1">
    <source>
        <dbReference type="EMBL" id="KAI3710579.1"/>
    </source>
</evidence>
<name>A0ACB9AK25_CICIN</name>